<accession>A0A101MH60</accession>
<gene>
    <name evidence="1" type="ORF">ACN42_g6617</name>
</gene>
<proteinExistence type="predicted"/>
<dbReference type="EMBL" id="LLXE01000172">
    <property type="protein sequence ID" value="KUM60499.1"/>
    <property type="molecule type" value="Genomic_DNA"/>
</dbReference>
<name>A0A101MH60_PENFR</name>
<dbReference type="Proteomes" id="UP000055045">
    <property type="component" value="Unassembled WGS sequence"/>
</dbReference>
<dbReference type="AlphaFoldDB" id="A0A101MH60"/>
<organism evidence="1 2">
    <name type="scientific">Penicillium freii</name>
    <dbReference type="NCBI Taxonomy" id="48697"/>
    <lineage>
        <taxon>Eukaryota</taxon>
        <taxon>Fungi</taxon>
        <taxon>Dikarya</taxon>
        <taxon>Ascomycota</taxon>
        <taxon>Pezizomycotina</taxon>
        <taxon>Eurotiomycetes</taxon>
        <taxon>Eurotiomycetidae</taxon>
        <taxon>Eurotiales</taxon>
        <taxon>Aspergillaceae</taxon>
        <taxon>Penicillium</taxon>
    </lineage>
</organism>
<protein>
    <submittedName>
        <fullName evidence="1">Uncharacterized protein</fullName>
    </submittedName>
</protein>
<reference evidence="1 2" key="1">
    <citation type="submission" date="2015-10" db="EMBL/GenBank/DDBJ databases">
        <title>Genome sequencing of Penicillium freii.</title>
        <authorList>
            <person name="Nguyen H.D."/>
            <person name="Visagie C.M."/>
            <person name="Seifert K.A."/>
        </authorList>
    </citation>
    <scope>NUCLEOTIDE SEQUENCE [LARGE SCALE GENOMIC DNA]</scope>
    <source>
        <strain evidence="1 2">DAOM 242723</strain>
    </source>
</reference>
<comment type="caution">
    <text evidence="1">The sequence shown here is derived from an EMBL/GenBank/DDBJ whole genome shotgun (WGS) entry which is preliminary data.</text>
</comment>
<evidence type="ECO:0000313" key="2">
    <source>
        <dbReference type="Proteomes" id="UP000055045"/>
    </source>
</evidence>
<keyword evidence="2" id="KW-1185">Reference proteome</keyword>
<evidence type="ECO:0000313" key="1">
    <source>
        <dbReference type="EMBL" id="KUM60499.1"/>
    </source>
</evidence>
<sequence length="78" mass="8767">MPISHLARRSSSFQLSLDLSALDYVSLTFPALLRALFSFVVYPTTSILLPNPRVWLIYGVIQQVVDLCCIEINSQIVI</sequence>